<dbReference type="Gene3D" id="1.10.357.10">
    <property type="entry name" value="Tetracycline Repressor, domain 2"/>
    <property type="match status" value="1"/>
</dbReference>
<accession>A0ABN1QHV4</accession>
<proteinExistence type="predicted"/>
<dbReference type="InterPro" id="IPR001647">
    <property type="entry name" value="HTH_TetR"/>
</dbReference>
<dbReference type="Proteomes" id="UP001501578">
    <property type="component" value="Unassembled WGS sequence"/>
</dbReference>
<protein>
    <submittedName>
        <fullName evidence="6">TetR family transcriptional regulator</fullName>
    </submittedName>
</protein>
<dbReference type="Pfam" id="PF17754">
    <property type="entry name" value="TetR_C_14"/>
    <property type="match status" value="1"/>
</dbReference>
<dbReference type="EMBL" id="BAAAHQ010000035">
    <property type="protein sequence ID" value="GAA0942777.1"/>
    <property type="molecule type" value="Genomic_DNA"/>
</dbReference>
<evidence type="ECO:0000256" key="3">
    <source>
        <dbReference type="ARBA" id="ARBA00023163"/>
    </source>
</evidence>
<evidence type="ECO:0000256" key="1">
    <source>
        <dbReference type="ARBA" id="ARBA00023015"/>
    </source>
</evidence>
<gene>
    <name evidence="6" type="ORF">GCM10009560_55590</name>
</gene>
<dbReference type="PRINTS" id="PR00455">
    <property type="entry name" value="HTHTETR"/>
</dbReference>
<dbReference type="InterPro" id="IPR009057">
    <property type="entry name" value="Homeodomain-like_sf"/>
</dbReference>
<evidence type="ECO:0000313" key="7">
    <source>
        <dbReference type="Proteomes" id="UP001501578"/>
    </source>
</evidence>
<dbReference type="PROSITE" id="PS01081">
    <property type="entry name" value="HTH_TETR_1"/>
    <property type="match status" value="1"/>
</dbReference>
<organism evidence="6 7">
    <name type="scientific">Nonomuraea longicatena</name>
    <dbReference type="NCBI Taxonomy" id="83682"/>
    <lineage>
        <taxon>Bacteria</taxon>
        <taxon>Bacillati</taxon>
        <taxon>Actinomycetota</taxon>
        <taxon>Actinomycetes</taxon>
        <taxon>Streptosporangiales</taxon>
        <taxon>Streptosporangiaceae</taxon>
        <taxon>Nonomuraea</taxon>
    </lineage>
</organism>
<dbReference type="InterPro" id="IPR023772">
    <property type="entry name" value="DNA-bd_HTH_TetR-type_CS"/>
</dbReference>
<keyword evidence="2 4" id="KW-0238">DNA-binding</keyword>
<dbReference type="Gene3D" id="1.10.10.60">
    <property type="entry name" value="Homeodomain-like"/>
    <property type="match status" value="1"/>
</dbReference>
<keyword evidence="3" id="KW-0804">Transcription</keyword>
<dbReference type="PANTHER" id="PTHR30055">
    <property type="entry name" value="HTH-TYPE TRANSCRIPTIONAL REGULATOR RUTR"/>
    <property type="match status" value="1"/>
</dbReference>
<comment type="caution">
    <text evidence="6">The sequence shown here is derived from an EMBL/GenBank/DDBJ whole genome shotgun (WGS) entry which is preliminary data.</text>
</comment>
<dbReference type="InterPro" id="IPR050109">
    <property type="entry name" value="HTH-type_TetR-like_transc_reg"/>
</dbReference>
<evidence type="ECO:0000259" key="5">
    <source>
        <dbReference type="PROSITE" id="PS50977"/>
    </source>
</evidence>
<keyword evidence="7" id="KW-1185">Reference proteome</keyword>
<dbReference type="Pfam" id="PF00440">
    <property type="entry name" value="TetR_N"/>
    <property type="match status" value="1"/>
</dbReference>
<feature type="DNA-binding region" description="H-T-H motif" evidence="4">
    <location>
        <begin position="32"/>
        <end position="51"/>
    </location>
</feature>
<evidence type="ECO:0000256" key="4">
    <source>
        <dbReference type="PROSITE-ProRule" id="PRU00335"/>
    </source>
</evidence>
<dbReference type="PANTHER" id="PTHR30055:SF238">
    <property type="entry name" value="MYCOFACTOCIN BIOSYNTHESIS TRANSCRIPTIONAL REGULATOR MFTR-RELATED"/>
    <property type="match status" value="1"/>
</dbReference>
<name>A0ABN1QHV4_9ACTN</name>
<sequence>MGLRELKKEKTRNALLDAALDLFLEQGYDATTIEQIAGVVDVSPRTFFRYFPSKDDIPLHFHDQGEETMMQVLTSRPEDEPPFTSMALAVRAVIQDMSASTEEERGRFLKIRRLLELNPALVGKSAARGAATERVFAKEIARRRGTDVLTDQVAHLVVVFAVSTMRVGFECPTPEGDLASITDRMEAAVTLTENALRPGWDL</sequence>
<feature type="domain" description="HTH tetR-type" evidence="5">
    <location>
        <begin position="9"/>
        <end position="69"/>
    </location>
</feature>
<evidence type="ECO:0000313" key="6">
    <source>
        <dbReference type="EMBL" id="GAA0942777.1"/>
    </source>
</evidence>
<reference evidence="6 7" key="1">
    <citation type="journal article" date="2019" name="Int. J. Syst. Evol. Microbiol.">
        <title>The Global Catalogue of Microorganisms (GCM) 10K type strain sequencing project: providing services to taxonomists for standard genome sequencing and annotation.</title>
        <authorList>
            <consortium name="The Broad Institute Genomics Platform"/>
            <consortium name="The Broad Institute Genome Sequencing Center for Infectious Disease"/>
            <person name="Wu L."/>
            <person name="Ma J."/>
        </authorList>
    </citation>
    <scope>NUCLEOTIDE SEQUENCE [LARGE SCALE GENOMIC DNA]</scope>
    <source>
        <strain evidence="6 7">JCM 11136</strain>
    </source>
</reference>
<keyword evidence="1" id="KW-0805">Transcription regulation</keyword>
<dbReference type="RefSeq" id="WP_343953031.1">
    <property type="nucleotide sequence ID" value="NZ_BAAAHQ010000035.1"/>
</dbReference>
<dbReference type="SUPFAM" id="SSF46689">
    <property type="entry name" value="Homeodomain-like"/>
    <property type="match status" value="1"/>
</dbReference>
<dbReference type="PROSITE" id="PS50977">
    <property type="entry name" value="HTH_TETR_2"/>
    <property type="match status" value="1"/>
</dbReference>
<dbReference type="InterPro" id="IPR041347">
    <property type="entry name" value="MftR_C"/>
</dbReference>
<evidence type="ECO:0000256" key="2">
    <source>
        <dbReference type="ARBA" id="ARBA00023125"/>
    </source>
</evidence>